<gene>
    <name evidence="1" type="ORF">S01H1_03518</name>
</gene>
<protein>
    <recommendedName>
        <fullName evidence="2">Flagellar biosynthesis protein FlhA</fullName>
    </recommendedName>
</protein>
<evidence type="ECO:0008006" key="2">
    <source>
        <dbReference type="Google" id="ProtNLM"/>
    </source>
</evidence>
<dbReference type="InterPro" id="IPR001712">
    <property type="entry name" value="T3SS_FHIPEP"/>
</dbReference>
<evidence type="ECO:0000313" key="1">
    <source>
        <dbReference type="EMBL" id="GAF78157.1"/>
    </source>
</evidence>
<dbReference type="EMBL" id="BARS01001912">
    <property type="protein sequence ID" value="GAF78157.1"/>
    <property type="molecule type" value="Genomic_DNA"/>
</dbReference>
<dbReference type="Pfam" id="PF00771">
    <property type="entry name" value="FHIPEP"/>
    <property type="match status" value="1"/>
</dbReference>
<dbReference type="PANTHER" id="PTHR30161:SF1">
    <property type="entry name" value="FLAGELLAR BIOSYNTHESIS PROTEIN FLHA-RELATED"/>
    <property type="match status" value="1"/>
</dbReference>
<dbReference type="InterPro" id="IPR042193">
    <property type="entry name" value="FHIPEP_3"/>
</dbReference>
<dbReference type="InterPro" id="IPR042196">
    <property type="entry name" value="FHIPEP_4"/>
</dbReference>
<dbReference type="PANTHER" id="PTHR30161">
    <property type="entry name" value="FLAGELLAR EXPORT PROTEIN, MEMBRANE FLHA SUBUNIT-RELATED"/>
    <property type="match status" value="1"/>
</dbReference>
<comment type="caution">
    <text evidence="1">The sequence shown here is derived from an EMBL/GenBank/DDBJ whole genome shotgun (WGS) entry which is preliminary data.</text>
</comment>
<organism evidence="1">
    <name type="scientific">marine sediment metagenome</name>
    <dbReference type="NCBI Taxonomy" id="412755"/>
    <lineage>
        <taxon>unclassified sequences</taxon>
        <taxon>metagenomes</taxon>
        <taxon>ecological metagenomes</taxon>
    </lineage>
</organism>
<name>X0SQK0_9ZZZZ</name>
<dbReference type="Gene3D" id="1.10.8.540">
    <property type="entry name" value="FHIPEP family, domain 3"/>
    <property type="match status" value="1"/>
</dbReference>
<accession>X0SQK0</accession>
<dbReference type="GO" id="GO:0009306">
    <property type="term" value="P:protein secretion"/>
    <property type="evidence" value="ECO:0007669"/>
    <property type="project" value="InterPro"/>
</dbReference>
<proteinExistence type="predicted"/>
<reference evidence="1" key="1">
    <citation type="journal article" date="2014" name="Front. Microbiol.">
        <title>High frequency of phylogenetically diverse reductive dehalogenase-homologous genes in deep subseafloor sedimentary metagenomes.</title>
        <authorList>
            <person name="Kawai M."/>
            <person name="Futagami T."/>
            <person name="Toyoda A."/>
            <person name="Takaki Y."/>
            <person name="Nishi S."/>
            <person name="Hori S."/>
            <person name="Arai W."/>
            <person name="Tsubouchi T."/>
            <person name="Morono Y."/>
            <person name="Uchiyama I."/>
            <person name="Ito T."/>
            <person name="Fujiyama A."/>
            <person name="Inagaki F."/>
            <person name="Takami H."/>
        </authorList>
    </citation>
    <scope>NUCLEOTIDE SEQUENCE</scope>
    <source>
        <strain evidence="1">Expedition CK06-06</strain>
    </source>
</reference>
<dbReference type="GO" id="GO:0044780">
    <property type="term" value="P:bacterial-type flagellum assembly"/>
    <property type="evidence" value="ECO:0007669"/>
    <property type="project" value="TreeGrafter"/>
</dbReference>
<dbReference type="GO" id="GO:0005886">
    <property type="term" value="C:plasma membrane"/>
    <property type="evidence" value="ECO:0007669"/>
    <property type="project" value="TreeGrafter"/>
</dbReference>
<dbReference type="Gene3D" id="3.40.50.12790">
    <property type="entry name" value="FHIPEP family, domain 4"/>
    <property type="match status" value="1"/>
</dbReference>
<dbReference type="AlphaFoldDB" id="X0SQK0"/>
<sequence>MQLLIDRLRKTQPSLVGEVIGADREVSIGLLQRVLKNLIKDGIPIRELTAILESLGEHASKTKNTAVLTEMVRKRLSRTITEQCKNDDGRILAITLDPALEHQATSTLQQDADGINMALPTEITMDISRQTAQAWKGAMDKGHDKVVLLCDARLRSPLAVMLSRTVPMLPVVAYDEIVLGTDLEPIETISIRQTDSIEPKERELATVSR</sequence>